<dbReference type="PANTHER" id="PTHR33744">
    <property type="entry name" value="CARBOHYDRATE DIACID REGULATOR"/>
    <property type="match status" value="1"/>
</dbReference>
<evidence type="ECO:0000259" key="2">
    <source>
        <dbReference type="Pfam" id="PF13556"/>
    </source>
</evidence>
<dbReference type="InterPro" id="IPR051448">
    <property type="entry name" value="CdaR-like_regulators"/>
</dbReference>
<dbReference type="InterPro" id="IPR042070">
    <property type="entry name" value="PucR_C-HTH_sf"/>
</dbReference>
<dbReference type="RefSeq" id="WP_343986899.1">
    <property type="nucleotide sequence ID" value="NZ_BAAAJG010000027.1"/>
</dbReference>
<feature type="domain" description="PucR C-terminal helix-turn-helix" evidence="2">
    <location>
        <begin position="328"/>
        <end position="386"/>
    </location>
</feature>
<protein>
    <submittedName>
        <fullName evidence="5">PucR family transcriptional regulator</fullName>
    </submittedName>
</protein>
<evidence type="ECO:0000259" key="4">
    <source>
        <dbReference type="Pfam" id="PF17853"/>
    </source>
</evidence>
<dbReference type="InterPro" id="IPR025736">
    <property type="entry name" value="PucR_C-HTH_dom"/>
</dbReference>
<name>A0ABW4FQR9_9PSEU</name>
<proteinExistence type="inferred from homology"/>
<gene>
    <name evidence="5" type="ORF">ACFSCY_22930</name>
</gene>
<dbReference type="Pfam" id="PF13556">
    <property type="entry name" value="HTH_30"/>
    <property type="match status" value="1"/>
</dbReference>
<organism evidence="5 6">
    <name type="scientific">Pseudonocardia aurantiaca</name>
    <dbReference type="NCBI Taxonomy" id="75290"/>
    <lineage>
        <taxon>Bacteria</taxon>
        <taxon>Bacillati</taxon>
        <taxon>Actinomycetota</taxon>
        <taxon>Actinomycetes</taxon>
        <taxon>Pseudonocardiales</taxon>
        <taxon>Pseudonocardiaceae</taxon>
        <taxon>Pseudonocardia</taxon>
    </lineage>
</organism>
<evidence type="ECO:0000313" key="5">
    <source>
        <dbReference type="EMBL" id="MFD1532289.1"/>
    </source>
</evidence>
<accession>A0ABW4FQR9</accession>
<feature type="domain" description="CdaR GGDEF-like" evidence="4">
    <location>
        <begin position="172"/>
        <end position="279"/>
    </location>
</feature>
<evidence type="ECO:0000256" key="1">
    <source>
        <dbReference type="ARBA" id="ARBA00006754"/>
    </source>
</evidence>
<dbReference type="PANTHER" id="PTHR33744:SF1">
    <property type="entry name" value="DNA-BINDING TRANSCRIPTIONAL ACTIVATOR ADER"/>
    <property type="match status" value="1"/>
</dbReference>
<dbReference type="InterPro" id="IPR025751">
    <property type="entry name" value="RsbRD_N_dom"/>
</dbReference>
<dbReference type="InterPro" id="IPR041522">
    <property type="entry name" value="CdaR_GGDEF"/>
</dbReference>
<evidence type="ECO:0000313" key="6">
    <source>
        <dbReference type="Proteomes" id="UP001597145"/>
    </source>
</evidence>
<dbReference type="EMBL" id="JBHUCP010000018">
    <property type="protein sequence ID" value="MFD1532289.1"/>
    <property type="molecule type" value="Genomic_DNA"/>
</dbReference>
<keyword evidence="6" id="KW-1185">Reference proteome</keyword>
<feature type="domain" description="RsbT co-antagonist protein RsbRD N-terminal" evidence="3">
    <location>
        <begin position="20"/>
        <end position="157"/>
    </location>
</feature>
<comment type="caution">
    <text evidence="5">The sequence shown here is derived from an EMBL/GenBank/DDBJ whole genome shotgun (WGS) entry which is preliminary data.</text>
</comment>
<sequence>MTANALGRGQVVQLLQEQAPDLLDRVYARIRVDVPFYAAGGVVDAAELRESLQANIEYVLGGLLGRDTTDVTAPVATGRARAVQGAPLVEMLAAYRAGFAEIWTALVAAARGLPEVSDAVLVELAGDMFRLHSTYAQASVGGYRDEYREIVRSNQREHSALVEAVLADSTGEGSFWEVAEALRLPLAGQFLVVAAEAVELGRDPLPRVEPALAALDVSSVWRLQPDQSVGVVTLRRAAQAVSVLGTLSRHALARVGVSPVFTRLRQARSGLRLARLALDRQGPGAGVEQFSDSPLSMLVASAPDAALDAARSILGSLLDLRAEDRDLLINTLLTWLDVDGSASAAGAALSVHPNTVRYRLRRIEEATGRSLSAPAQMAELVTAVRAWSELPCHS</sequence>
<dbReference type="Pfam" id="PF14361">
    <property type="entry name" value="RsbRD_N"/>
    <property type="match status" value="1"/>
</dbReference>
<dbReference type="Gene3D" id="1.10.10.2840">
    <property type="entry name" value="PucR C-terminal helix-turn-helix domain"/>
    <property type="match status" value="1"/>
</dbReference>
<reference evidence="6" key="1">
    <citation type="journal article" date="2019" name="Int. J. Syst. Evol. Microbiol.">
        <title>The Global Catalogue of Microorganisms (GCM) 10K type strain sequencing project: providing services to taxonomists for standard genome sequencing and annotation.</title>
        <authorList>
            <consortium name="The Broad Institute Genomics Platform"/>
            <consortium name="The Broad Institute Genome Sequencing Center for Infectious Disease"/>
            <person name="Wu L."/>
            <person name="Ma J."/>
        </authorList>
    </citation>
    <scope>NUCLEOTIDE SEQUENCE [LARGE SCALE GENOMIC DNA]</scope>
    <source>
        <strain evidence="6">JCM 12165</strain>
    </source>
</reference>
<evidence type="ECO:0000259" key="3">
    <source>
        <dbReference type="Pfam" id="PF14361"/>
    </source>
</evidence>
<dbReference type="Proteomes" id="UP001597145">
    <property type="component" value="Unassembled WGS sequence"/>
</dbReference>
<comment type="similarity">
    <text evidence="1">Belongs to the CdaR family.</text>
</comment>
<dbReference type="Pfam" id="PF17853">
    <property type="entry name" value="GGDEF_2"/>
    <property type="match status" value="1"/>
</dbReference>